<dbReference type="PANTHER" id="PTHR10459:SF106">
    <property type="entry name" value="PROTEIN ADP-RIBOSYLTRANSFERASE PARP3"/>
    <property type="match status" value="1"/>
</dbReference>
<dbReference type="GO" id="GO:0005730">
    <property type="term" value="C:nucleolus"/>
    <property type="evidence" value="ECO:0007669"/>
    <property type="project" value="TreeGrafter"/>
</dbReference>
<dbReference type="GO" id="GO:0003950">
    <property type="term" value="F:NAD+ poly-ADP-ribosyltransferase activity"/>
    <property type="evidence" value="ECO:0007669"/>
    <property type="project" value="InterPro"/>
</dbReference>
<dbReference type="InterPro" id="IPR050800">
    <property type="entry name" value="ARTD/PARP"/>
</dbReference>
<dbReference type="GO" id="GO:0006302">
    <property type="term" value="P:double-strand break repair"/>
    <property type="evidence" value="ECO:0007669"/>
    <property type="project" value="TreeGrafter"/>
</dbReference>
<keyword evidence="6" id="KW-1185">Reference proteome</keyword>
<dbReference type="Proteomes" id="UP001237642">
    <property type="component" value="Unassembled WGS sequence"/>
</dbReference>
<evidence type="ECO:0000256" key="3">
    <source>
        <dbReference type="ARBA" id="ARBA00023027"/>
    </source>
</evidence>
<reference evidence="5" key="2">
    <citation type="submission" date="2023-05" db="EMBL/GenBank/DDBJ databases">
        <authorList>
            <person name="Schelkunov M.I."/>
        </authorList>
    </citation>
    <scope>NUCLEOTIDE SEQUENCE</scope>
    <source>
        <strain evidence="5">Hsosn_3</strain>
        <tissue evidence="5">Leaf</tissue>
    </source>
</reference>
<organism evidence="5 6">
    <name type="scientific">Heracleum sosnowskyi</name>
    <dbReference type="NCBI Taxonomy" id="360622"/>
    <lineage>
        <taxon>Eukaryota</taxon>
        <taxon>Viridiplantae</taxon>
        <taxon>Streptophyta</taxon>
        <taxon>Embryophyta</taxon>
        <taxon>Tracheophyta</taxon>
        <taxon>Spermatophyta</taxon>
        <taxon>Magnoliopsida</taxon>
        <taxon>eudicotyledons</taxon>
        <taxon>Gunneridae</taxon>
        <taxon>Pentapetalae</taxon>
        <taxon>asterids</taxon>
        <taxon>campanulids</taxon>
        <taxon>Apiales</taxon>
        <taxon>Apiaceae</taxon>
        <taxon>Apioideae</taxon>
        <taxon>apioid superclade</taxon>
        <taxon>Tordylieae</taxon>
        <taxon>Tordyliinae</taxon>
        <taxon>Heracleum</taxon>
    </lineage>
</organism>
<proteinExistence type="predicted"/>
<dbReference type="PANTHER" id="PTHR10459">
    <property type="entry name" value="DNA LIGASE"/>
    <property type="match status" value="1"/>
</dbReference>
<dbReference type="GO" id="GO:0070212">
    <property type="term" value="P:protein poly-ADP-ribosylation"/>
    <property type="evidence" value="ECO:0007669"/>
    <property type="project" value="TreeGrafter"/>
</dbReference>
<keyword evidence="2" id="KW-0808">Transferase</keyword>
<dbReference type="EMBL" id="JAUIZM010000007">
    <property type="protein sequence ID" value="KAK1374314.1"/>
    <property type="molecule type" value="Genomic_DNA"/>
</dbReference>
<reference evidence="5" key="1">
    <citation type="submission" date="2023-02" db="EMBL/GenBank/DDBJ databases">
        <title>Genome of toxic invasive species Heracleum sosnowskyi carries increased number of genes despite the absence of recent whole-genome duplications.</title>
        <authorList>
            <person name="Schelkunov M."/>
            <person name="Shtratnikova V."/>
            <person name="Makarenko M."/>
            <person name="Klepikova A."/>
            <person name="Omelchenko D."/>
            <person name="Novikova G."/>
            <person name="Obukhova E."/>
            <person name="Bogdanov V."/>
            <person name="Penin A."/>
            <person name="Logacheva M."/>
        </authorList>
    </citation>
    <scope>NUCLEOTIDE SEQUENCE</scope>
    <source>
        <strain evidence="5">Hsosn_3</strain>
        <tissue evidence="5">Leaf</tissue>
    </source>
</reference>
<evidence type="ECO:0000259" key="4">
    <source>
        <dbReference type="PROSITE" id="PS51060"/>
    </source>
</evidence>
<dbReference type="Pfam" id="PF02877">
    <property type="entry name" value="PARP_reg"/>
    <property type="match status" value="1"/>
</dbReference>
<evidence type="ECO:0000256" key="1">
    <source>
        <dbReference type="ARBA" id="ARBA00022676"/>
    </source>
</evidence>
<evidence type="ECO:0000313" key="5">
    <source>
        <dbReference type="EMBL" id="KAK1374314.1"/>
    </source>
</evidence>
<evidence type="ECO:0000313" key="6">
    <source>
        <dbReference type="Proteomes" id="UP001237642"/>
    </source>
</evidence>
<feature type="domain" description="PARP alpha-helical" evidence="4">
    <location>
        <begin position="95"/>
        <end position="145"/>
    </location>
</feature>
<evidence type="ECO:0000256" key="2">
    <source>
        <dbReference type="ARBA" id="ARBA00022679"/>
    </source>
</evidence>
<comment type="caution">
    <text evidence="5">The sequence shown here is derived from an EMBL/GenBank/DDBJ whole genome shotgun (WGS) entry which is preliminary data.</text>
</comment>
<accession>A0AAD8MIT6</accession>
<keyword evidence="3" id="KW-0520">NAD</keyword>
<dbReference type="PROSITE" id="PS51060">
    <property type="entry name" value="PARP_ALPHA_HD"/>
    <property type="match status" value="1"/>
</dbReference>
<dbReference type="GO" id="GO:1990404">
    <property type="term" value="F:NAD+-protein mono-ADP-ribosyltransferase activity"/>
    <property type="evidence" value="ECO:0007669"/>
    <property type="project" value="TreeGrafter"/>
</dbReference>
<dbReference type="InterPro" id="IPR036616">
    <property type="entry name" value="Poly(ADP-ribose)pol_reg_dom_sf"/>
</dbReference>
<dbReference type="SUPFAM" id="SSF47587">
    <property type="entry name" value="Domain of poly(ADP-ribose) polymerase"/>
    <property type="match status" value="1"/>
</dbReference>
<keyword evidence="1" id="KW-0328">Glycosyltransferase</keyword>
<dbReference type="InterPro" id="IPR004102">
    <property type="entry name" value="Poly(ADP-ribose)pol_reg_dom"/>
</dbReference>
<dbReference type="Gene3D" id="1.20.142.10">
    <property type="entry name" value="Poly(ADP-ribose) polymerase, regulatory domain"/>
    <property type="match status" value="1"/>
</dbReference>
<protein>
    <recommendedName>
        <fullName evidence="4">PARP alpha-helical domain-containing protein</fullName>
    </recommendedName>
</protein>
<name>A0AAD8MIT6_9APIA</name>
<sequence>MNNEYSVWDFLDLGLLQFGIKIFGKRGVHKDTKLEELGGKIFEKDGILYNCTCLFAFRQREKVKRVLCLSHRIEKRSLKRNFTSSFPLTWLMAAHCMLDPMVADFMKVLCSQKIYRYALMEMGMDAPDLPMGMLSDEANHCSTCT</sequence>
<gene>
    <name evidence="5" type="ORF">POM88_030507</name>
</gene>
<dbReference type="AlphaFoldDB" id="A0AAD8MIT6"/>